<evidence type="ECO:0000313" key="1">
    <source>
        <dbReference type="EMBL" id="MBO7743716.1"/>
    </source>
</evidence>
<evidence type="ECO:0000313" key="2">
    <source>
        <dbReference type="Proteomes" id="UP000670947"/>
    </source>
</evidence>
<protein>
    <submittedName>
        <fullName evidence="1">Uncharacterized protein</fullName>
    </submittedName>
</protein>
<keyword evidence="2" id="KW-1185">Reference proteome</keyword>
<reference evidence="1 2" key="1">
    <citation type="submission" date="2021-03" db="EMBL/GenBank/DDBJ databases">
        <title>Paenibacillus artemisicola MWE-103 whole genome sequence.</title>
        <authorList>
            <person name="Ham Y.J."/>
        </authorList>
    </citation>
    <scope>NUCLEOTIDE SEQUENCE [LARGE SCALE GENOMIC DNA]</scope>
    <source>
        <strain evidence="1 2">MWE-103</strain>
    </source>
</reference>
<comment type="caution">
    <text evidence="1">The sequence shown here is derived from an EMBL/GenBank/DDBJ whole genome shotgun (WGS) entry which is preliminary data.</text>
</comment>
<gene>
    <name evidence="1" type="ORF">I8J29_05875</name>
</gene>
<proteinExistence type="predicted"/>
<accession>A0ABS3W5Z5</accession>
<dbReference type="EMBL" id="JAGGDJ010000002">
    <property type="protein sequence ID" value="MBO7743716.1"/>
    <property type="molecule type" value="Genomic_DNA"/>
</dbReference>
<sequence length="85" mass="9064">MDILVRSAKAQPPASMDVFDQVNDQPQEAKKDTLAKAAELSNLLIGKLTGGATGIALPAKPKGELKLFFGENSIADLWLAITWNA</sequence>
<name>A0ABS3W5Z5_9BACL</name>
<dbReference type="RefSeq" id="WP_208846718.1">
    <property type="nucleotide sequence ID" value="NZ_JAGGDJ010000002.1"/>
</dbReference>
<dbReference type="Proteomes" id="UP000670947">
    <property type="component" value="Unassembled WGS sequence"/>
</dbReference>
<organism evidence="1 2">
    <name type="scientific">Paenibacillus artemisiicola</name>
    <dbReference type="NCBI Taxonomy" id="1172618"/>
    <lineage>
        <taxon>Bacteria</taxon>
        <taxon>Bacillati</taxon>
        <taxon>Bacillota</taxon>
        <taxon>Bacilli</taxon>
        <taxon>Bacillales</taxon>
        <taxon>Paenibacillaceae</taxon>
        <taxon>Paenibacillus</taxon>
    </lineage>
</organism>